<accession>A0A1V9XN31</accession>
<dbReference type="Pfam" id="PF00069">
    <property type="entry name" value="Pkinase"/>
    <property type="match status" value="1"/>
</dbReference>
<name>A0A1V9XN31_9ACAR</name>
<keyword evidence="14" id="KW-1185">Reference proteome</keyword>
<dbReference type="AlphaFoldDB" id="A0A1V9XN31"/>
<dbReference type="InterPro" id="IPR000719">
    <property type="entry name" value="Prot_kinase_dom"/>
</dbReference>
<dbReference type="SUPFAM" id="SSF56112">
    <property type="entry name" value="Protein kinase-like (PK-like)"/>
    <property type="match status" value="1"/>
</dbReference>
<dbReference type="PROSITE" id="PS00107">
    <property type="entry name" value="PROTEIN_KINASE_ATP"/>
    <property type="match status" value="1"/>
</dbReference>
<comment type="caution">
    <text evidence="13">The sequence shown here is derived from an EMBL/GenBank/DDBJ whole genome shotgun (WGS) entry which is preliminary data.</text>
</comment>
<dbReference type="EMBL" id="MNPL01007354">
    <property type="protein sequence ID" value="OQR74792.1"/>
    <property type="molecule type" value="Genomic_DNA"/>
</dbReference>
<sequence length="594" mass="67793">MAEEVMLDAQISHKAGILPAKILEEGEDIYRFTGKTGSSSFTLTSFPRGLTHRESASEKRKKFRDAEEHGVRRAPAVLVTLQEFIKKERYLKMKRHPKEHYVREQACMAAFQLHNRVKKHVLGYTDIRELLVNIADLHDYCARGVPRSATIAVARLLHKLIIIIGDLAGAIEAKAQGSSTTWPSVAERYRRLGSEDPGKLTTQEIVPSTKYFSTEMVLGKGGFGYVSRVTFGGTVPLAVKLVPLDKQVQPKYAVVDKIVACMVNHPLLVKCFCTFRCSSAYVTVMEFVQAIDLLKALRQVPPPEGPPMFVRQHIIAQLCLALSYIHFKGFIHRDVKPSNLLLLSGCRLKMIDFDTVKIGMGKFRNWPMHNFYRRTASEFHDRESAGTRAYFPPEVLLRKAYGRCIDWWATGVTLYEMVCGRLPFRADENTSARNNLADVIKRGVFDYPEGIEVNPCEKDFIKRCLTKKPSARLCSKGGYEEYRRHVYLKGIDWTNVERSSTKDWPAFEQLMEHQLENGHTGKHLTPDQRYLSTIELNHDDPLTPPLYTFSSKGFLKALERVRRNEPILNTDVQDAPEYVELDIAQEYRFAEFVQ</sequence>
<dbReference type="SMART" id="SM00220">
    <property type="entry name" value="S_TKc"/>
    <property type="match status" value="1"/>
</dbReference>
<keyword evidence="7 11" id="KW-0067">ATP-binding</keyword>
<dbReference type="STRING" id="418985.A0A1V9XN31"/>
<dbReference type="InterPro" id="IPR017441">
    <property type="entry name" value="Protein_kinase_ATP_BS"/>
</dbReference>
<evidence type="ECO:0000256" key="9">
    <source>
        <dbReference type="ARBA" id="ARBA00047899"/>
    </source>
</evidence>
<evidence type="ECO:0000256" key="7">
    <source>
        <dbReference type="ARBA" id="ARBA00022840"/>
    </source>
</evidence>
<dbReference type="OrthoDB" id="6490243at2759"/>
<evidence type="ECO:0000256" key="1">
    <source>
        <dbReference type="ARBA" id="ARBA00012513"/>
    </source>
</evidence>
<keyword evidence="3" id="KW-0723">Serine/threonine-protein kinase</keyword>
<gene>
    <name evidence="13" type="ORF">BIW11_00896</name>
</gene>
<dbReference type="GO" id="GO:0004674">
    <property type="term" value="F:protein serine/threonine kinase activity"/>
    <property type="evidence" value="ECO:0007669"/>
    <property type="project" value="UniProtKB-KW"/>
</dbReference>
<dbReference type="InterPro" id="IPR050236">
    <property type="entry name" value="Ser_Thr_kinase_AGC"/>
</dbReference>
<evidence type="ECO:0000313" key="13">
    <source>
        <dbReference type="EMBL" id="OQR74792.1"/>
    </source>
</evidence>
<dbReference type="PROSITE" id="PS50011">
    <property type="entry name" value="PROTEIN_KINASE_DOM"/>
    <property type="match status" value="1"/>
</dbReference>
<protein>
    <recommendedName>
        <fullName evidence="2">Serine/threonine-protein kinase greatwall</fullName>
        <ecNumber evidence="1">2.7.11.1</ecNumber>
    </recommendedName>
    <alternativeName>
        <fullName evidence="8">Microtubule-associated serine/threonine-protein kinase-like</fullName>
    </alternativeName>
</protein>
<evidence type="ECO:0000259" key="12">
    <source>
        <dbReference type="PROSITE" id="PS50011"/>
    </source>
</evidence>
<evidence type="ECO:0000256" key="10">
    <source>
        <dbReference type="ARBA" id="ARBA00048679"/>
    </source>
</evidence>
<evidence type="ECO:0000256" key="11">
    <source>
        <dbReference type="PROSITE-ProRule" id="PRU10141"/>
    </source>
</evidence>
<evidence type="ECO:0000256" key="5">
    <source>
        <dbReference type="ARBA" id="ARBA00022741"/>
    </source>
</evidence>
<feature type="binding site" evidence="11">
    <location>
        <position position="240"/>
    </location>
    <ligand>
        <name>ATP</name>
        <dbReference type="ChEBI" id="CHEBI:30616"/>
    </ligand>
</feature>
<evidence type="ECO:0000256" key="4">
    <source>
        <dbReference type="ARBA" id="ARBA00022679"/>
    </source>
</evidence>
<dbReference type="InParanoid" id="A0A1V9XN31"/>
<evidence type="ECO:0000256" key="8">
    <source>
        <dbReference type="ARBA" id="ARBA00033099"/>
    </source>
</evidence>
<comment type="catalytic activity">
    <reaction evidence="10">
        <text>L-seryl-[protein] + ATP = O-phospho-L-seryl-[protein] + ADP + H(+)</text>
        <dbReference type="Rhea" id="RHEA:17989"/>
        <dbReference type="Rhea" id="RHEA-COMP:9863"/>
        <dbReference type="Rhea" id="RHEA-COMP:11604"/>
        <dbReference type="ChEBI" id="CHEBI:15378"/>
        <dbReference type="ChEBI" id="CHEBI:29999"/>
        <dbReference type="ChEBI" id="CHEBI:30616"/>
        <dbReference type="ChEBI" id="CHEBI:83421"/>
        <dbReference type="ChEBI" id="CHEBI:456216"/>
        <dbReference type="EC" id="2.7.11.1"/>
    </reaction>
</comment>
<organism evidence="13 14">
    <name type="scientific">Tropilaelaps mercedesae</name>
    <dbReference type="NCBI Taxonomy" id="418985"/>
    <lineage>
        <taxon>Eukaryota</taxon>
        <taxon>Metazoa</taxon>
        <taxon>Ecdysozoa</taxon>
        <taxon>Arthropoda</taxon>
        <taxon>Chelicerata</taxon>
        <taxon>Arachnida</taxon>
        <taxon>Acari</taxon>
        <taxon>Parasitiformes</taxon>
        <taxon>Mesostigmata</taxon>
        <taxon>Gamasina</taxon>
        <taxon>Dermanyssoidea</taxon>
        <taxon>Laelapidae</taxon>
        <taxon>Tropilaelaps</taxon>
    </lineage>
</organism>
<dbReference type="InterPro" id="IPR011009">
    <property type="entry name" value="Kinase-like_dom_sf"/>
</dbReference>
<dbReference type="PANTHER" id="PTHR24356:SF1">
    <property type="entry name" value="SERINE_THREONINE-PROTEIN KINASE GREATWALL"/>
    <property type="match status" value="1"/>
</dbReference>
<dbReference type="InterPro" id="IPR008271">
    <property type="entry name" value="Ser/Thr_kinase_AS"/>
</dbReference>
<proteinExistence type="predicted"/>
<dbReference type="Gene3D" id="3.30.200.20">
    <property type="entry name" value="Phosphorylase Kinase, domain 1"/>
    <property type="match status" value="1"/>
</dbReference>
<feature type="domain" description="Protein kinase" evidence="12">
    <location>
        <begin position="212"/>
        <end position="488"/>
    </location>
</feature>
<comment type="catalytic activity">
    <reaction evidence="9">
        <text>L-threonyl-[protein] + ATP = O-phospho-L-threonyl-[protein] + ADP + H(+)</text>
        <dbReference type="Rhea" id="RHEA:46608"/>
        <dbReference type="Rhea" id="RHEA-COMP:11060"/>
        <dbReference type="Rhea" id="RHEA-COMP:11605"/>
        <dbReference type="ChEBI" id="CHEBI:15378"/>
        <dbReference type="ChEBI" id="CHEBI:30013"/>
        <dbReference type="ChEBI" id="CHEBI:30616"/>
        <dbReference type="ChEBI" id="CHEBI:61977"/>
        <dbReference type="ChEBI" id="CHEBI:456216"/>
        <dbReference type="EC" id="2.7.11.1"/>
    </reaction>
</comment>
<keyword evidence="6 13" id="KW-0418">Kinase</keyword>
<evidence type="ECO:0000256" key="3">
    <source>
        <dbReference type="ARBA" id="ARBA00022527"/>
    </source>
</evidence>
<evidence type="ECO:0000313" key="14">
    <source>
        <dbReference type="Proteomes" id="UP000192247"/>
    </source>
</evidence>
<dbReference type="EC" id="2.7.11.1" evidence="1"/>
<dbReference type="PROSITE" id="PS00108">
    <property type="entry name" value="PROTEIN_KINASE_ST"/>
    <property type="match status" value="1"/>
</dbReference>
<keyword evidence="5 11" id="KW-0547">Nucleotide-binding</keyword>
<dbReference type="PANTHER" id="PTHR24356">
    <property type="entry name" value="SERINE/THREONINE-PROTEIN KINASE"/>
    <property type="match status" value="1"/>
</dbReference>
<evidence type="ECO:0000256" key="2">
    <source>
        <dbReference type="ARBA" id="ARBA00022148"/>
    </source>
</evidence>
<reference evidence="13 14" key="1">
    <citation type="journal article" date="2017" name="Gigascience">
        <title>Draft genome of the honey bee ectoparasitic mite, Tropilaelaps mercedesae, is shaped by the parasitic life history.</title>
        <authorList>
            <person name="Dong X."/>
            <person name="Armstrong S.D."/>
            <person name="Xia D."/>
            <person name="Makepeace B.L."/>
            <person name="Darby A.C."/>
            <person name="Kadowaki T."/>
        </authorList>
    </citation>
    <scope>NUCLEOTIDE SEQUENCE [LARGE SCALE GENOMIC DNA]</scope>
    <source>
        <strain evidence="13">Wuxi-XJTLU</strain>
    </source>
</reference>
<dbReference type="Proteomes" id="UP000192247">
    <property type="component" value="Unassembled WGS sequence"/>
</dbReference>
<evidence type="ECO:0000256" key="6">
    <source>
        <dbReference type="ARBA" id="ARBA00022777"/>
    </source>
</evidence>
<keyword evidence="4" id="KW-0808">Transferase</keyword>
<dbReference type="Gene3D" id="1.10.510.10">
    <property type="entry name" value="Transferase(Phosphotransferase) domain 1"/>
    <property type="match status" value="1"/>
</dbReference>
<dbReference type="GO" id="GO:0005524">
    <property type="term" value="F:ATP binding"/>
    <property type="evidence" value="ECO:0007669"/>
    <property type="project" value="UniProtKB-UniRule"/>
</dbReference>